<dbReference type="InterPro" id="IPR002035">
    <property type="entry name" value="VWF_A"/>
</dbReference>
<evidence type="ECO:0000259" key="2">
    <source>
        <dbReference type="PROSITE" id="PS50234"/>
    </source>
</evidence>
<name>A0A518G5S3_9BACT</name>
<dbReference type="CDD" id="cd00198">
    <property type="entry name" value="vWFA"/>
    <property type="match status" value="1"/>
</dbReference>
<evidence type="ECO:0000313" key="4">
    <source>
        <dbReference type="Proteomes" id="UP000318017"/>
    </source>
</evidence>
<dbReference type="InterPro" id="IPR036465">
    <property type="entry name" value="vWFA_dom_sf"/>
</dbReference>
<dbReference type="SUPFAM" id="SSF53300">
    <property type="entry name" value="vWA-like"/>
    <property type="match status" value="1"/>
</dbReference>
<feature type="transmembrane region" description="Helical" evidence="1">
    <location>
        <begin position="28"/>
        <end position="51"/>
    </location>
</feature>
<accession>A0A518G5S3</accession>
<protein>
    <submittedName>
        <fullName evidence="3">von Willebrand factor type A domain protein</fullName>
    </submittedName>
</protein>
<dbReference type="PANTHER" id="PTHR10579:SF43">
    <property type="entry name" value="ZINC FINGER (C3HC4-TYPE RING FINGER) FAMILY PROTEIN"/>
    <property type="match status" value="1"/>
</dbReference>
<keyword evidence="1" id="KW-1133">Transmembrane helix</keyword>
<dbReference type="OrthoDB" id="242905at2"/>
<dbReference type="Proteomes" id="UP000318017">
    <property type="component" value="Chromosome"/>
</dbReference>
<dbReference type="PANTHER" id="PTHR10579">
    <property type="entry name" value="CALCIUM-ACTIVATED CHLORIDE CHANNEL REGULATOR"/>
    <property type="match status" value="1"/>
</dbReference>
<keyword evidence="1" id="KW-0472">Membrane</keyword>
<dbReference type="KEGG" id="ahel:Q31a_22530"/>
<dbReference type="Gene3D" id="3.40.50.410">
    <property type="entry name" value="von Willebrand factor, type A domain"/>
    <property type="match status" value="1"/>
</dbReference>
<dbReference type="RefSeq" id="WP_145077233.1">
    <property type="nucleotide sequence ID" value="NZ_CP036298.1"/>
</dbReference>
<dbReference type="SMART" id="SM00327">
    <property type="entry name" value="VWA"/>
    <property type="match status" value="1"/>
</dbReference>
<feature type="domain" description="VWFA" evidence="2">
    <location>
        <begin position="175"/>
        <end position="388"/>
    </location>
</feature>
<dbReference type="EMBL" id="CP036298">
    <property type="protein sequence ID" value="QDV23941.1"/>
    <property type="molecule type" value="Genomic_DNA"/>
</dbReference>
<proteinExistence type="predicted"/>
<sequence>MIKQSPLADAPVRHVARREPHADRAGTIMVLSAVMMVMMCCIAALCINVAYMELTRSEMRLATDAASKAASITLGQTGDQDLAQAEGLRISSLHLVAGQQLTLDSAAMRFGHASPRDSGSYNFQEGVTPFNAVQVNGSFENRTGGTTPLLAMSGFLGQSSFGMELSSIAARIDNDICLVIDRSGSMAWDLTNDPYSYPGDLHGKSIIQNYFVPPHATDSRWAAIQASISQFLSILESSTYQPRVALVSYSSNFAFGDFQSSVSSLDQALTPNFDLIRSQLSLIGSKPTIGNTNIAAGLRDGINSLSSTSHSRPNASHNIVLMTDGIMTQGDDPVVLAAQALTQNIKVHTVTFSAQADQALMAEVALAGGGKHYHAPNAETLSEIFIELAETLPAMLIQ</sequence>
<dbReference type="Pfam" id="PF00092">
    <property type="entry name" value="VWA"/>
    <property type="match status" value="1"/>
</dbReference>
<dbReference type="PROSITE" id="PS50234">
    <property type="entry name" value="VWFA"/>
    <property type="match status" value="1"/>
</dbReference>
<dbReference type="InterPro" id="IPR051266">
    <property type="entry name" value="CLCR"/>
</dbReference>
<keyword evidence="1" id="KW-0812">Transmembrane</keyword>
<organism evidence="3 4">
    <name type="scientific">Aureliella helgolandensis</name>
    <dbReference type="NCBI Taxonomy" id="2527968"/>
    <lineage>
        <taxon>Bacteria</taxon>
        <taxon>Pseudomonadati</taxon>
        <taxon>Planctomycetota</taxon>
        <taxon>Planctomycetia</taxon>
        <taxon>Pirellulales</taxon>
        <taxon>Pirellulaceae</taxon>
        <taxon>Aureliella</taxon>
    </lineage>
</organism>
<dbReference type="AlphaFoldDB" id="A0A518G5S3"/>
<evidence type="ECO:0000256" key="1">
    <source>
        <dbReference type="SAM" id="Phobius"/>
    </source>
</evidence>
<keyword evidence="4" id="KW-1185">Reference proteome</keyword>
<reference evidence="3 4" key="1">
    <citation type="submission" date="2019-02" db="EMBL/GenBank/DDBJ databases">
        <title>Deep-cultivation of Planctomycetes and their phenomic and genomic characterization uncovers novel biology.</title>
        <authorList>
            <person name="Wiegand S."/>
            <person name="Jogler M."/>
            <person name="Boedeker C."/>
            <person name="Pinto D."/>
            <person name="Vollmers J."/>
            <person name="Rivas-Marin E."/>
            <person name="Kohn T."/>
            <person name="Peeters S.H."/>
            <person name="Heuer A."/>
            <person name="Rast P."/>
            <person name="Oberbeckmann S."/>
            <person name="Bunk B."/>
            <person name="Jeske O."/>
            <person name="Meyerdierks A."/>
            <person name="Storesund J.E."/>
            <person name="Kallscheuer N."/>
            <person name="Luecker S."/>
            <person name="Lage O.M."/>
            <person name="Pohl T."/>
            <person name="Merkel B.J."/>
            <person name="Hornburger P."/>
            <person name="Mueller R.-W."/>
            <person name="Bruemmer F."/>
            <person name="Labrenz M."/>
            <person name="Spormann A.M."/>
            <person name="Op den Camp H."/>
            <person name="Overmann J."/>
            <person name="Amann R."/>
            <person name="Jetten M.S.M."/>
            <person name="Mascher T."/>
            <person name="Medema M.H."/>
            <person name="Devos D.P."/>
            <person name="Kaster A.-K."/>
            <person name="Ovreas L."/>
            <person name="Rohde M."/>
            <person name="Galperin M.Y."/>
            <person name="Jogler C."/>
        </authorList>
    </citation>
    <scope>NUCLEOTIDE SEQUENCE [LARGE SCALE GENOMIC DNA]</scope>
    <source>
        <strain evidence="3 4">Q31a</strain>
    </source>
</reference>
<evidence type="ECO:0000313" key="3">
    <source>
        <dbReference type="EMBL" id="QDV23941.1"/>
    </source>
</evidence>
<gene>
    <name evidence="3" type="ORF">Q31a_22530</name>
</gene>